<name>A0AAV4NPC7_9ARAC</name>
<reference evidence="1 2" key="1">
    <citation type="submission" date="2021-06" db="EMBL/GenBank/DDBJ databases">
        <title>Caerostris darwini draft genome.</title>
        <authorList>
            <person name="Kono N."/>
            <person name="Arakawa K."/>
        </authorList>
    </citation>
    <scope>NUCLEOTIDE SEQUENCE [LARGE SCALE GENOMIC DNA]</scope>
</reference>
<gene>
    <name evidence="1" type="primary">AVEN_74072_1</name>
    <name evidence="1" type="ORF">CDAR_180481</name>
</gene>
<protein>
    <submittedName>
        <fullName evidence="1">Uncharacterized protein</fullName>
    </submittedName>
</protein>
<keyword evidence="2" id="KW-1185">Reference proteome</keyword>
<sequence>MDGDRLSLGIHSISQWMLEKWSFPSAGSKHPATAAVSRTISHLVLRASPGETNDLSHVIDHLPMGHLSFLPPPISAAIPPTNAADIPGSVHQLKYRFYQNCPFPFQGSSLLMMVPSQQCWPLFNCIVPETPYYSVCGDNISQSQPNQHQKTLRPQSSEGKLLSLSLFKSKPHGDVKRSVSLRICKQPPRGKLLSIVKFTRTEKNIRNGTQTSIVCG</sequence>
<proteinExistence type="predicted"/>
<evidence type="ECO:0000313" key="1">
    <source>
        <dbReference type="EMBL" id="GIX86548.1"/>
    </source>
</evidence>
<comment type="caution">
    <text evidence="1">The sequence shown here is derived from an EMBL/GenBank/DDBJ whole genome shotgun (WGS) entry which is preliminary data.</text>
</comment>
<organism evidence="1 2">
    <name type="scientific">Caerostris darwini</name>
    <dbReference type="NCBI Taxonomy" id="1538125"/>
    <lineage>
        <taxon>Eukaryota</taxon>
        <taxon>Metazoa</taxon>
        <taxon>Ecdysozoa</taxon>
        <taxon>Arthropoda</taxon>
        <taxon>Chelicerata</taxon>
        <taxon>Arachnida</taxon>
        <taxon>Araneae</taxon>
        <taxon>Araneomorphae</taxon>
        <taxon>Entelegynae</taxon>
        <taxon>Araneoidea</taxon>
        <taxon>Araneidae</taxon>
        <taxon>Caerostris</taxon>
    </lineage>
</organism>
<dbReference type="AlphaFoldDB" id="A0AAV4NPC7"/>
<evidence type="ECO:0000313" key="2">
    <source>
        <dbReference type="Proteomes" id="UP001054837"/>
    </source>
</evidence>
<dbReference type="Proteomes" id="UP001054837">
    <property type="component" value="Unassembled WGS sequence"/>
</dbReference>
<accession>A0AAV4NPC7</accession>
<dbReference type="EMBL" id="BPLQ01001897">
    <property type="protein sequence ID" value="GIX86548.1"/>
    <property type="molecule type" value="Genomic_DNA"/>
</dbReference>